<dbReference type="Proteomes" id="UP000622707">
    <property type="component" value="Unassembled WGS sequence"/>
</dbReference>
<dbReference type="EMBL" id="JAEQND010000011">
    <property type="protein sequence ID" value="MBL0427260.1"/>
    <property type="molecule type" value="Genomic_DNA"/>
</dbReference>
<gene>
    <name evidence="1" type="ORF">JI746_19255</name>
</gene>
<sequence>MTLDEYNEAIKQIVAEQQKIAQTTATLAMSGQANPTNPQFAQIMSGQWALIQQLAKLNTDLMLGIMAPRK</sequence>
<proteinExistence type="predicted"/>
<evidence type="ECO:0000313" key="1">
    <source>
        <dbReference type="EMBL" id="MBL0427260.1"/>
    </source>
</evidence>
<evidence type="ECO:0000313" key="2">
    <source>
        <dbReference type="Proteomes" id="UP000622707"/>
    </source>
</evidence>
<organism evidence="1 2">
    <name type="scientific">Ramlibacter alkalitolerans</name>
    <dbReference type="NCBI Taxonomy" id="2039631"/>
    <lineage>
        <taxon>Bacteria</taxon>
        <taxon>Pseudomonadati</taxon>
        <taxon>Pseudomonadota</taxon>
        <taxon>Betaproteobacteria</taxon>
        <taxon>Burkholderiales</taxon>
        <taxon>Comamonadaceae</taxon>
        <taxon>Ramlibacter</taxon>
    </lineage>
</organism>
<keyword evidence="2" id="KW-1185">Reference proteome</keyword>
<accession>A0ABS1JUM5</accession>
<dbReference type="RefSeq" id="WP_201691893.1">
    <property type="nucleotide sequence ID" value="NZ_JAEQND010000011.1"/>
</dbReference>
<protein>
    <submittedName>
        <fullName evidence="1">Uncharacterized protein</fullName>
    </submittedName>
</protein>
<reference evidence="1 2" key="1">
    <citation type="journal article" date="2017" name="Int. J. Syst. Evol. Microbiol.">
        <title>Ramlibacter alkalitolerans sp. nov., alkali-tolerant bacterium isolated from soil of ginseng.</title>
        <authorList>
            <person name="Lee D.H."/>
            <person name="Cha C.J."/>
        </authorList>
    </citation>
    <scope>NUCLEOTIDE SEQUENCE [LARGE SCALE GENOMIC DNA]</scope>
    <source>
        <strain evidence="1 2">KACC 19305</strain>
    </source>
</reference>
<name>A0ABS1JUM5_9BURK</name>
<comment type="caution">
    <text evidence="1">The sequence shown here is derived from an EMBL/GenBank/DDBJ whole genome shotgun (WGS) entry which is preliminary data.</text>
</comment>